<sequence>MSQPTSPEPEKNITTDVARAREEHRDYKRGELTCEVRNHAGKSHRPKISDGSRATVRVEGRNRSCDDVHDGECGGRDVESPGGRVTKVVAPSPEKAIVQQNA</sequence>
<feature type="region of interest" description="Disordered" evidence="1">
    <location>
        <begin position="60"/>
        <end position="86"/>
    </location>
</feature>
<protein>
    <submittedName>
        <fullName evidence="2">Uncharacterized protein</fullName>
    </submittedName>
</protein>
<proteinExistence type="predicted"/>
<evidence type="ECO:0000313" key="2">
    <source>
        <dbReference type="EMBL" id="KAG9453354.1"/>
    </source>
</evidence>
<reference evidence="2 3" key="1">
    <citation type="submission" date="2021-07" db="EMBL/GenBank/DDBJ databases">
        <title>The Aristolochia fimbriata genome: insights into angiosperm evolution, floral development and chemical biosynthesis.</title>
        <authorList>
            <person name="Jiao Y."/>
        </authorList>
    </citation>
    <scope>NUCLEOTIDE SEQUENCE [LARGE SCALE GENOMIC DNA]</scope>
    <source>
        <strain evidence="2">IBCAS-2021</strain>
        <tissue evidence="2">Leaf</tissue>
    </source>
</reference>
<dbReference type="EMBL" id="JAINDJ010000003">
    <property type="protein sequence ID" value="KAG9453354.1"/>
    <property type="molecule type" value="Genomic_DNA"/>
</dbReference>
<feature type="region of interest" description="Disordered" evidence="1">
    <location>
        <begin position="36"/>
        <end position="55"/>
    </location>
</feature>
<evidence type="ECO:0000313" key="3">
    <source>
        <dbReference type="Proteomes" id="UP000825729"/>
    </source>
</evidence>
<dbReference type="Proteomes" id="UP000825729">
    <property type="component" value="Unassembled WGS sequence"/>
</dbReference>
<organism evidence="2 3">
    <name type="scientific">Aristolochia fimbriata</name>
    <name type="common">White veined hardy Dutchman's pipe vine</name>
    <dbReference type="NCBI Taxonomy" id="158543"/>
    <lineage>
        <taxon>Eukaryota</taxon>
        <taxon>Viridiplantae</taxon>
        <taxon>Streptophyta</taxon>
        <taxon>Embryophyta</taxon>
        <taxon>Tracheophyta</taxon>
        <taxon>Spermatophyta</taxon>
        <taxon>Magnoliopsida</taxon>
        <taxon>Magnoliidae</taxon>
        <taxon>Piperales</taxon>
        <taxon>Aristolochiaceae</taxon>
        <taxon>Aristolochia</taxon>
    </lineage>
</organism>
<comment type="caution">
    <text evidence="2">The sequence shown here is derived from an EMBL/GenBank/DDBJ whole genome shotgun (WGS) entry which is preliminary data.</text>
</comment>
<name>A0AAV7EY73_ARIFI</name>
<dbReference type="AlphaFoldDB" id="A0AAV7EY73"/>
<evidence type="ECO:0000256" key="1">
    <source>
        <dbReference type="SAM" id="MobiDB-lite"/>
    </source>
</evidence>
<feature type="compositionally biased region" description="Basic and acidic residues" evidence="1">
    <location>
        <begin position="8"/>
        <end position="29"/>
    </location>
</feature>
<feature type="compositionally biased region" description="Basic and acidic residues" evidence="1">
    <location>
        <begin position="60"/>
        <end position="79"/>
    </location>
</feature>
<keyword evidence="3" id="KW-1185">Reference proteome</keyword>
<accession>A0AAV7EY73</accession>
<gene>
    <name evidence="2" type="ORF">H6P81_006258</name>
</gene>
<feature type="region of interest" description="Disordered" evidence="1">
    <location>
        <begin position="1"/>
        <end position="29"/>
    </location>
</feature>